<keyword evidence="2" id="KW-0732">Signal</keyword>
<dbReference type="EMBL" id="UPHQ01000212">
    <property type="protein sequence ID" value="VBA42285.1"/>
    <property type="molecule type" value="Genomic_DNA"/>
</dbReference>
<gene>
    <name evidence="3" type="ORF">LAUMK13_03952</name>
</gene>
<organism evidence="3 4">
    <name type="scientific">Mycobacterium innocens</name>
    <dbReference type="NCBI Taxonomy" id="2341083"/>
    <lineage>
        <taxon>Bacteria</taxon>
        <taxon>Bacillati</taxon>
        <taxon>Actinomycetota</taxon>
        <taxon>Actinomycetes</taxon>
        <taxon>Mycobacteriales</taxon>
        <taxon>Mycobacteriaceae</taxon>
        <taxon>Mycobacterium</taxon>
    </lineage>
</organism>
<reference evidence="3 4" key="1">
    <citation type="submission" date="2018-09" db="EMBL/GenBank/DDBJ databases">
        <authorList>
            <person name="Tagini F."/>
        </authorList>
    </citation>
    <scope>NUCLEOTIDE SEQUENCE [LARGE SCALE GENOMIC DNA]</scope>
    <source>
        <strain evidence="3 4">MK13</strain>
    </source>
</reference>
<evidence type="ECO:0000256" key="1">
    <source>
        <dbReference type="SAM" id="MobiDB-lite"/>
    </source>
</evidence>
<keyword evidence="4" id="KW-1185">Reference proteome</keyword>
<sequence length="115" mass="11597">MSTIRILSAGVLCALGLSLAGTFAGPAIASAAPGQPVAGPMDPGGAPMNSVAGPLHPGRGPMNPASGPMRPDVAPMHPMHPVPPVPPPTHPIYHYTDDLTHPAWSVTHPFGALVP</sequence>
<feature type="region of interest" description="Disordered" evidence="1">
    <location>
        <begin position="29"/>
        <end position="83"/>
    </location>
</feature>
<evidence type="ECO:0000256" key="2">
    <source>
        <dbReference type="SAM" id="SignalP"/>
    </source>
</evidence>
<name>A0A498QCV3_9MYCO</name>
<dbReference type="Proteomes" id="UP000267289">
    <property type="component" value="Unassembled WGS sequence"/>
</dbReference>
<proteinExistence type="predicted"/>
<dbReference type="AlphaFoldDB" id="A0A498QCV3"/>
<feature type="chain" id="PRO_5038362447" evidence="2">
    <location>
        <begin position="30"/>
        <end position="115"/>
    </location>
</feature>
<protein>
    <submittedName>
        <fullName evidence="3">Uncharacterized protein</fullName>
    </submittedName>
</protein>
<accession>A0A498QCV3</accession>
<feature type="signal peptide" evidence="2">
    <location>
        <begin position="1"/>
        <end position="29"/>
    </location>
</feature>
<evidence type="ECO:0000313" key="4">
    <source>
        <dbReference type="Proteomes" id="UP000267289"/>
    </source>
</evidence>
<evidence type="ECO:0000313" key="3">
    <source>
        <dbReference type="EMBL" id="VBA42285.1"/>
    </source>
</evidence>